<evidence type="ECO:0000256" key="8">
    <source>
        <dbReference type="ARBA" id="ARBA00022640"/>
    </source>
</evidence>
<dbReference type="SUPFAM" id="SSF54966">
    <property type="entry name" value="RuBisCO, large subunit, small (N-terminal) domain"/>
    <property type="match status" value="1"/>
</dbReference>
<sequence length="229" mass="25805">MNHQSSTNSESHCDTDEEHETTDDVNCHVCSPPDIETPLDVEKHEPKNSNNKDEIERDEEGREILIISGKCFISTSAPRSMLNCLRDTEDTDILAAFRVTPQPGVPPEEAGAAVAAESSTGTWTTLWTDGLTSLDRDKGRCYHIEPGWRDLKSILRIQLVRRWWVHPVGRNTTLEPEGERWGSKRSGSGPFPPCRGCKRSKRRRRPFVYPPSGGVCSKRRRQNAEPNEA</sequence>
<evidence type="ECO:0000256" key="15">
    <source>
        <dbReference type="ARBA" id="ARBA00049469"/>
    </source>
</evidence>
<evidence type="ECO:0000256" key="12">
    <source>
        <dbReference type="ARBA" id="ARBA00023239"/>
    </source>
</evidence>
<keyword evidence="12" id="KW-0456">Lyase</keyword>
<organism evidence="18 19">
    <name type="scientific">Platanthera guangdongensis</name>
    <dbReference type="NCBI Taxonomy" id="2320717"/>
    <lineage>
        <taxon>Eukaryota</taxon>
        <taxon>Viridiplantae</taxon>
        <taxon>Streptophyta</taxon>
        <taxon>Embryophyta</taxon>
        <taxon>Tracheophyta</taxon>
        <taxon>Spermatophyta</taxon>
        <taxon>Magnoliopsida</taxon>
        <taxon>Liliopsida</taxon>
        <taxon>Asparagales</taxon>
        <taxon>Orchidaceae</taxon>
        <taxon>Orchidoideae</taxon>
        <taxon>Orchideae</taxon>
        <taxon>Orchidinae</taxon>
        <taxon>Platanthera</taxon>
    </lineage>
</organism>
<evidence type="ECO:0000256" key="6">
    <source>
        <dbReference type="ARBA" id="ARBA00022531"/>
    </source>
</evidence>
<keyword evidence="11" id="KW-0601">Photorespiration</keyword>
<evidence type="ECO:0000256" key="16">
    <source>
        <dbReference type="SAM" id="MobiDB-lite"/>
    </source>
</evidence>
<evidence type="ECO:0000256" key="13">
    <source>
        <dbReference type="ARBA" id="ARBA00023300"/>
    </source>
</evidence>
<gene>
    <name evidence="18" type="ORF">KSP40_PGU019162</name>
</gene>
<dbReference type="Pfam" id="PF02788">
    <property type="entry name" value="RuBisCO_large_N"/>
    <property type="match status" value="1"/>
</dbReference>
<evidence type="ECO:0000256" key="10">
    <source>
        <dbReference type="ARBA" id="ARBA00023033"/>
    </source>
</evidence>
<comment type="subcellular location">
    <subcellularLocation>
        <location evidence="1">Plastid</location>
        <location evidence="1">Chloroplast</location>
    </subcellularLocation>
</comment>
<keyword evidence="5" id="KW-0150">Chloroplast</keyword>
<evidence type="ECO:0000256" key="4">
    <source>
        <dbReference type="ARBA" id="ARBA00017725"/>
    </source>
</evidence>
<keyword evidence="9" id="KW-0560">Oxidoreductase</keyword>
<dbReference type="PANTHER" id="PTHR42704">
    <property type="entry name" value="RIBULOSE BISPHOSPHATE CARBOXYLASE"/>
    <property type="match status" value="1"/>
</dbReference>
<feature type="domain" description="Ribulose bisphosphate carboxylase large subunit ferrodoxin-like N-terminal" evidence="17">
    <location>
        <begin position="88"/>
        <end position="146"/>
    </location>
</feature>
<dbReference type="EMBL" id="JBBWWR010000020">
    <property type="protein sequence ID" value="KAK8939386.1"/>
    <property type="molecule type" value="Genomic_DNA"/>
</dbReference>
<name>A0ABR2LEG8_9ASPA</name>
<dbReference type="PANTHER" id="PTHR42704:SF15">
    <property type="entry name" value="RIBULOSE BISPHOSPHATE CARBOXYLASE LARGE CHAIN"/>
    <property type="match status" value="1"/>
</dbReference>
<comment type="catalytic activity">
    <reaction evidence="15">
        <text>2 (2R)-3-phosphoglycerate + 2 H(+) = D-ribulose 1,5-bisphosphate + CO2 + H2O</text>
        <dbReference type="Rhea" id="RHEA:23124"/>
        <dbReference type="ChEBI" id="CHEBI:15377"/>
        <dbReference type="ChEBI" id="CHEBI:15378"/>
        <dbReference type="ChEBI" id="CHEBI:16526"/>
        <dbReference type="ChEBI" id="CHEBI:57870"/>
        <dbReference type="ChEBI" id="CHEBI:58272"/>
        <dbReference type="EC" id="4.1.1.39"/>
    </reaction>
</comment>
<feature type="compositionally biased region" description="Basic and acidic residues" evidence="16">
    <location>
        <begin position="40"/>
        <end position="60"/>
    </location>
</feature>
<comment type="caution">
    <text evidence="18">The sequence shown here is derived from an EMBL/GenBank/DDBJ whole genome shotgun (WGS) entry which is preliminary data.</text>
</comment>
<feature type="compositionally biased region" description="Polar residues" evidence="16">
    <location>
        <begin position="1"/>
        <end position="10"/>
    </location>
</feature>
<feature type="region of interest" description="Disordered" evidence="16">
    <location>
        <begin position="1"/>
        <end position="60"/>
    </location>
</feature>
<keyword evidence="13" id="KW-0120">Carbon dioxide fixation</keyword>
<keyword evidence="7" id="KW-0113">Calvin cycle</keyword>
<evidence type="ECO:0000313" key="19">
    <source>
        <dbReference type="Proteomes" id="UP001412067"/>
    </source>
</evidence>
<proteinExistence type="inferred from homology"/>
<dbReference type="Proteomes" id="UP001412067">
    <property type="component" value="Unassembled WGS sequence"/>
</dbReference>
<evidence type="ECO:0000256" key="1">
    <source>
        <dbReference type="ARBA" id="ARBA00004229"/>
    </source>
</evidence>
<keyword evidence="19" id="KW-1185">Reference proteome</keyword>
<evidence type="ECO:0000256" key="3">
    <source>
        <dbReference type="ARBA" id="ARBA00012287"/>
    </source>
</evidence>
<dbReference type="InterPro" id="IPR036422">
    <property type="entry name" value="RuBisCO_lsu_N_sf"/>
</dbReference>
<dbReference type="Gene3D" id="3.30.70.150">
    <property type="entry name" value="RuBisCO large subunit, N-terminal domain"/>
    <property type="match status" value="1"/>
</dbReference>
<protein>
    <recommendedName>
        <fullName evidence="4">Ribulose bisphosphate carboxylase large chain</fullName>
        <ecNumber evidence="3">4.1.1.39</ecNumber>
    </recommendedName>
</protein>
<evidence type="ECO:0000256" key="5">
    <source>
        <dbReference type="ARBA" id="ARBA00022528"/>
    </source>
</evidence>
<accession>A0ABR2LEG8</accession>
<evidence type="ECO:0000256" key="14">
    <source>
        <dbReference type="ARBA" id="ARBA00048059"/>
    </source>
</evidence>
<evidence type="ECO:0000256" key="9">
    <source>
        <dbReference type="ARBA" id="ARBA00023002"/>
    </source>
</evidence>
<evidence type="ECO:0000313" key="18">
    <source>
        <dbReference type="EMBL" id="KAK8939386.1"/>
    </source>
</evidence>
<keyword evidence="8" id="KW-0934">Plastid</keyword>
<feature type="region of interest" description="Disordered" evidence="16">
    <location>
        <begin position="174"/>
        <end position="229"/>
    </location>
</feature>
<feature type="compositionally biased region" description="Basic residues" evidence="16">
    <location>
        <begin position="196"/>
        <end position="206"/>
    </location>
</feature>
<dbReference type="InterPro" id="IPR017443">
    <property type="entry name" value="RuBisCO_lsu_fd_N"/>
</dbReference>
<comment type="catalytic activity">
    <reaction evidence="14">
        <text>D-ribulose 1,5-bisphosphate + O2 = 2-phosphoglycolate + (2R)-3-phosphoglycerate + 2 H(+)</text>
        <dbReference type="Rhea" id="RHEA:36631"/>
        <dbReference type="ChEBI" id="CHEBI:15378"/>
        <dbReference type="ChEBI" id="CHEBI:15379"/>
        <dbReference type="ChEBI" id="CHEBI:57870"/>
        <dbReference type="ChEBI" id="CHEBI:58033"/>
        <dbReference type="ChEBI" id="CHEBI:58272"/>
    </reaction>
</comment>
<reference evidence="18 19" key="1">
    <citation type="journal article" date="2022" name="Nat. Plants">
        <title>Genomes of leafy and leafless Platanthera orchids illuminate the evolution of mycoheterotrophy.</title>
        <authorList>
            <person name="Li M.H."/>
            <person name="Liu K.W."/>
            <person name="Li Z."/>
            <person name="Lu H.C."/>
            <person name="Ye Q.L."/>
            <person name="Zhang D."/>
            <person name="Wang J.Y."/>
            <person name="Li Y.F."/>
            <person name="Zhong Z.M."/>
            <person name="Liu X."/>
            <person name="Yu X."/>
            <person name="Liu D.K."/>
            <person name="Tu X.D."/>
            <person name="Liu B."/>
            <person name="Hao Y."/>
            <person name="Liao X.Y."/>
            <person name="Jiang Y.T."/>
            <person name="Sun W.H."/>
            <person name="Chen J."/>
            <person name="Chen Y.Q."/>
            <person name="Ai Y."/>
            <person name="Zhai J.W."/>
            <person name="Wu S.S."/>
            <person name="Zhou Z."/>
            <person name="Hsiao Y.Y."/>
            <person name="Wu W.L."/>
            <person name="Chen Y.Y."/>
            <person name="Lin Y.F."/>
            <person name="Hsu J.L."/>
            <person name="Li C.Y."/>
            <person name="Wang Z.W."/>
            <person name="Zhao X."/>
            <person name="Zhong W.Y."/>
            <person name="Ma X.K."/>
            <person name="Ma L."/>
            <person name="Huang J."/>
            <person name="Chen G.Z."/>
            <person name="Huang M.Z."/>
            <person name="Huang L."/>
            <person name="Peng D.H."/>
            <person name="Luo Y.B."/>
            <person name="Zou S.Q."/>
            <person name="Chen S.P."/>
            <person name="Lan S."/>
            <person name="Tsai W.C."/>
            <person name="Van de Peer Y."/>
            <person name="Liu Z.J."/>
        </authorList>
    </citation>
    <scope>NUCLEOTIDE SEQUENCE [LARGE SCALE GENOMIC DNA]</scope>
    <source>
        <strain evidence="18">Lor288</strain>
    </source>
</reference>
<evidence type="ECO:0000256" key="11">
    <source>
        <dbReference type="ARBA" id="ARBA00023238"/>
    </source>
</evidence>
<comment type="similarity">
    <text evidence="2">Belongs to the RuBisCO large chain family. Type I subfamily.</text>
</comment>
<evidence type="ECO:0000259" key="17">
    <source>
        <dbReference type="Pfam" id="PF02788"/>
    </source>
</evidence>
<evidence type="ECO:0000256" key="7">
    <source>
        <dbReference type="ARBA" id="ARBA00022567"/>
    </source>
</evidence>
<evidence type="ECO:0000256" key="2">
    <source>
        <dbReference type="ARBA" id="ARBA00006204"/>
    </source>
</evidence>
<dbReference type="InterPro" id="IPR033966">
    <property type="entry name" value="RuBisCO"/>
</dbReference>
<dbReference type="EC" id="4.1.1.39" evidence="3"/>
<keyword evidence="6" id="KW-0602">Photosynthesis</keyword>
<keyword evidence="10" id="KW-0503">Monooxygenase</keyword>